<gene>
    <name evidence="2" type="ORF">SDC9_111641</name>
</gene>
<organism evidence="2">
    <name type="scientific">bioreactor metagenome</name>
    <dbReference type="NCBI Taxonomy" id="1076179"/>
    <lineage>
        <taxon>unclassified sequences</taxon>
        <taxon>metagenomes</taxon>
        <taxon>ecological metagenomes</taxon>
    </lineage>
</organism>
<feature type="compositionally biased region" description="Basic residues" evidence="1">
    <location>
        <begin position="25"/>
        <end position="34"/>
    </location>
</feature>
<comment type="caution">
    <text evidence="2">The sequence shown here is derived from an EMBL/GenBank/DDBJ whole genome shotgun (WGS) entry which is preliminary data.</text>
</comment>
<name>A0A645BHK5_9ZZZZ</name>
<feature type="compositionally biased region" description="Polar residues" evidence="1">
    <location>
        <begin position="1"/>
        <end position="13"/>
    </location>
</feature>
<dbReference type="EMBL" id="VSSQ01020128">
    <property type="protein sequence ID" value="MPM64752.1"/>
    <property type="molecule type" value="Genomic_DNA"/>
</dbReference>
<accession>A0A645BHK5</accession>
<feature type="region of interest" description="Disordered" evidence="1">
    <location>
        <begin position="1"/>
        <end position="49"/>
    </location>
</feature>
<evidence type="ECO:0000256" key="1">
    <source>
        <dbReference type="SAM" id="MobiDB-lite"/>
    </source>
</evidence>
<dbReference type="AlphaFoldDB" id="A0A645BHK5"/>
<protein>
    <submittedName>
        <fullName evidence="2">Uncharacterized protein</fullName>
    </submittedName>
</protein>
<evidence type="ECO:0000313" key="2">
    <source>
        <dbReference type="EMBL" id="MPM64752.1"/>
    </source>
</evidence>
<reference evidence="2" key="1">
    <citation type="submission" date="2019-08" db="EMBL/GenBank/DDBJ databases">
        <authorList>
            <person name="Kucharzyk K."/>
            <person name="Murdoch R.W."/>
            <person name="Higgins S."/>
            <person name="Loffler F."/>
        </authorList>
    </citation>
    <scope>NUCLEOTIDE SEQUENCE</scope>
</reference>
<proteinExistence type="predicted"/>
<sequence length="110" mass="10886">MVSATRVHSTTEPSAPITIASTPARIHRGRRRRMAASGRPAEIPLERSASAPEAALVAPGASLVGSAIGTAVVGSAGGEAVAADGVGADGMVVLTGSIITPGHRRLGRCP</sequence>